<evidence type="ECO:0000313" key="1">
    <source>
        <dbReference type="EMBL" id="CAH8239456.1"/>
    </source>
</evidence>
<accession>A0ABM9FTS5</accession>
<dbReference type="EMBL" id="CALYLK010000136">
    <property type="protein sequence ID" value="CAH8239456.1"/>
    <property type="molecule type" value="Genomic_DNA"/>
</dbReference>
<protein>
    <submittedName>
        <fullName evidence="1">Uncharacterized protein</fullName>
    </submittedName>
</protein>
<evidence type="ECO:0000313" key="2">
    <source>
        <dbReference type="Proteomes" id="UP001152658"/>
    </source>
</evidence>
<keyword evidence="2" id="KW-1185">Reference proteome</keyword>
<gene>
    <name evidence="1" type="ORF">VAE063_950815</name>
</gene>
<name>A0ABM9FTS5_9VIBR</name>
<comment type="caution">
    <text evidence="1">The sequence shown here is derived from an EMBL/GenBank/DDBJ whole genome shotgun (WGS) entry which is preliminary data.</text>
</comment>
<reference evidence="1" key="1">
    <citation type="submission" date="2022-06" db="EMBL/GenBank/DDBJ databases">
        <authorList>
            <person name="Goudenege D."/>
            <person name="Le Roux F."/>
        </authorList>
    </citation>
    <scope>NUCLEOTIDE SEQUENCE</scope>
    <source>
        <strain evidence="1">12-063</strain>
    </source>
</reference>
<organism evidence="1 2">
    <name type="scientific">Vibrio aestuarianus</name>
    <dbReference type="NCBI Taxonomy" id="28171"/>
    <lineage>
        <taxon>Bacteria</taxon>
        <taxon>Pseudomonadati</taxon>
        <taxon>Pseudomonadota</taxon>
        <taxon>Gammaproteobacteria</taxon>
        <taxon>Vibrionales</taxon>
        <taxon>Vibrionaceae</taxon>
        <taxon>Vibrio</taxon>
    </lineage>
</organism>
<proteinExistence type="predicted"/>
<sequence>MLSIMFLFFIPRIAFANITFSNIFLPQLNACITIFYIYICTGNT</sequence>
<dbReference type="Proteomes" id="UP001152658">
    <property type="component" value="Unassembled WGS sequence"/>
</dbReference>